<feature type="region of interest" description="Disordered" evidence="1">
    <location>
        <begin position="106"/>
        <end position="173"/>
    </location>
</feature>
<feature type="compositionally biased region" description="Polar residues" evidence="1">
    <location>
        <begin position="147"/>
        <end position="162"/>
    </location>
</feature>
<evidence type="ECO:0000256" key="1">
    <source>
        <dbReference type="SAM" id="MobiDB-lite"/>
    </source>
</evidence>
<reference evidence="2" key="2">
    <citation type="submission" date="2020-05" db="EMBL/GenBank/DDBJ databases">
        <authorList>
            <person name="Kim H.-S."/>
            <person name="Proctor R.H."/>
            <person name="Brown D.W."/>
        </authorList>
    </citation>
    <scope>NUCLEOTIDE SEQUENCE</scope>
    <source>
        <strain evidence="2">NRRL 45417</strain>
    </source>
</reference>
<dbReference type="EMBL" id="JABFAI010000563">
    <property type="protein sequence ID" value="KAF4943415.1"/>
    <property type="molecule type" value="Genomic_DNA"/>
</dbReference>
<proteinExistence type="predicted"/>
<organism evidence="2 3">
    <name type="scientific">Fusarium gaditjirri</name>
    <dbReference type="NCBI Taxonomy" id="282569"/>
    <lineage>
        <taxon>Eukaryota</taxon>
        <taxon>Fungi</taxon>
        <taxon>Dikarya</taxon>
        <taxon>Ascomycota</taxon>
        <taxon>Pezizomycotina</taxon>
        <taxon>Sordariomycetes</taxon>
        <taxon>Hypocreomycetidae</taxon>
        <taxon>Hypocreales</taxon>
        <taxon>Nectriaceae</taxon>
        <taxon>Fusarium</taxon>
        <taxon>Fusarium nisikadoi species complex</taxon>
    </lineage>
</organism>
<name>A0A8H4WMU0_9HYPO</name>
<dbReference type="OrthoDB" id="5090894at2759"/>
<reference evidence="2" key="1">
    <citation type="journal article" date="2020" name="BMC Genomics">
        <title>Correction to: Identification and distribution of gene clusters required for synthesis of sphingolipid metabolism inhibitors in diverse species of the filamentous fungus Fusarium.</title>
        <authorList>
            <person name="Kim H.S."/>
            <person name="Lohmar J.M."/>
            <person name="Busman M."/>
            <person name="Brown D.W."/>
            <person name="Naumann T.A."/>
            <person name="Divon H.H."/>
            <person name="Lysoe E."/>
            <person name="Uhlig S."/>
            <person name="Proctor R.H."/>
        </authorList>
    </citation>
    <scope>NUCLEOTIDE SEQUENCE</scope>
    <source>
        <strain evidence="2">NRRL 45417</strain>
    </source>
</reference>
<keyword evidence="3" id="KW-1185">Reference proteome</keyword>
<evidence type="ECO:0000313" key="3">
    <source>
        <dbReference type="Proteomes" id="UP000604273"/>
    </source>
</evidence>
<accession>A0A8H4WMU0</accession>
<dbReference type="AlphaFoldDB" id="A0A8H4WMU0"/>
<protein>
    <submittedName>
        <fullName evidence="2">Uncharacterized protein</fullName>
    </submittedName>
</protein>
<evidence type="ECO:0000313" key="2">
    <source>
        <dbReference type="EMBL" id="KAF4943415.1"/>
    </source>
</evidence>
<sequence length="173" mass="19617">MFPDLSRNHDKRWTAATRTVCHTYVTNEAKKVYDPLFDFLEDYEVWEGYFFDIKSRTARESLVKTPRWPFRITPHTMQECHPSPPECAECLNNWTTERRKTVMRETKRSDVDATTLRSSTSLPSVPQVALPSLSPSSEIPSNGPVVSVSQPPSTAPSEINAESTDEFPATIPI</sequence>
<dbReference type="Proteomes" id="UP000604273">
    <property type="component" value="Unassembled WGS sequence"/>
</dbReference>
<feature type="compositionally biased region" description="Polar residues" evidence="1">
    <location>
        <begin position="115"/>
        <end position="124"/>
    </location>
</feature>
<gene>
    <name evidence="2" type="ORF">FGADI_13433</name>
</gene>
<comment type="caution">
    <text evidence="2">The sequence shown here is derived from an EMBL/GenBank/DDBJ whole genome shotgun (WGS) entry which is preliminary data.</text>
</comment>